<name>A0A0G0MU54_9BACT</name>
<dbReference type="AlphaFoldDB" id="A0A0G0MU54"/>
<evidence type="ECO:0000313" key="1">
    <source>
        <dbReference type="EMBL" id="KKQ77184.1"/>
    </source>
</evidence>
<protein>
    <submittedName>
        <fullName evidence="1">Uncharacterized protein</fullName>
    </submittedName>
</protein>
<comment type="caution">
    <text evidence="1">The sequence shown here is derived from an EMBL/GenBank/DDBJ whole genome shotgun (WGS) entry which is preliminary data.</text>
</comment>
<sequence>MSEQPIFSLRCLKCTCHFSNILKVAGMVKIEKKCSRCKCLNVITMTDKDITINCKLEAEASGQNAENGCVNNVNHKGEEY</sequence>
<dbReference type="Proteomes" id="UP000034324">
    <property type="component" value="Unassembled WGS sequence"/>
</dbReference>
<proteinExistence type="predicted"/>
<accession>A0A0G0MU54</accession>
<organism evidence="1 2">
    <name type="scientific">Candidatus Daviesbacteria bacterium GW2011_GWF2_38_6</name>
    <dbReference type="NCBI Taxonomy" id="1618432"/>
    <lineage>
        <taxon>Bacteria</taxon>
        <taxon>Candidatus Daviesiibacteriota</taxon>
    </lineage>
</organism>
<evidence type="ECO:0000313" key="2">
    <source>
        <dbReference type="Proteomes" id="UP000034324"/>
    </source>
</evidence>
<gene>
    <name evidence="1" type="ORF">US99_C0046G0009</name>
</gene>
<reference evidence="1 2" key="1">
    <citation type="journal article" date="2015" name="Nature">
        <title>rRNA introns, odd ribosomes, and small enigmatic genomes across a large radiation of phyla.</title>
        <authorList>
            <person name="Brown C.T."/>
            <person name="Hug L.A."/>
            <person name="Thomas B.C."/>
            <person name="Sharon I."/>
            <person name="Castelle C.J."/>
            <person name="Singh A."/>
            <person name="Wilkins M.J."/>
            <person name="Williams K.H."/>
            <person name="Banfield J.F."/>
        </authorList>
    </citation>
    <scope>NUCLEOTIDE SEQUENCE [LARGE SCALE GENOMIC DNA]</scope>
</reference>
<dbReference type="EMBL" id="LBVC01000046">
    <property type="protein sequence ID" value="KKQ77184.1"/>
    <property type="molecule type" value="Genomic_DNA"/>
</dbReference>